<dbReference type="Proteomes" id="UP001652621">
    <property type="component" value="Unplaced"/>
</dbReference>
<feature type="chain" id="PRO_5045000536" description="5'-nucleotidase" evidence="6">
    <location>
        <begin position="31"/>
        <end position="586"/>
    </location>
</feature>
<dbReference type="CDD" id="cd07409">
    <property type="entry name" value="MPP_CD73_N"/>
    <property type="match status" value="1"/>
</dbReference>
<dbReference type="Gene3D" id="3.60.21.10">
    <property type="match status" value="1"/>
</dbReference>
<evidence type="ECO:0000256" key="4">
    <source>
        <dbReference type="ARBA" id="ARBA00022729"/>
    </source>
</evidence>
<dbReference type="InterPro" id="IPR006179">
    <property type="entry name" value="5_nucleotidase/apyrase"/>
</dbReference>
<feature type="signal peptide" evidence="6">
    <location>
        <begin position="1"/>
        <end position="30"/>
    </location>
</feature>
<gene>
    <name evidence="10" type="primary">LOC101900817</name>
</gene>
<dbReference type="RefSeq" id="XP_058982239.1">
    <property type="nucleotide sequence ID" value="XM_059126256.1"/>
</dbReference>
<evidence type="ECO:0000256" key="5">
    <source>
        <dbReference type="ARBA" id="ARBA00022741"/>
    </source>
</evidence>
<comment type="catalytic activity">
    <reaction evidence="1">
        <text>a ribonucleoside 5'-phosphate + H2O = a ribonucleoside + phosphate</text>
        <dbReference type="Rhea" id="RHEA:12484"/>
        <dbReference type="ChEBI" id="CHEBI:15377"/>
        <dbReference type="ChEBI" id="CHEBI:18254"/>
        <dbReference type="ChEBI" id="CHEBI:43474"/>
        <dbReference type="ChEBI" id="CHEBI:58043"/>
        <dbReference type="EC" id="3.1.3.5"/>
    </reaction>
</comment>
<dbReference type="PANTHER" id="PTHR11575:SF24">
    <property type="entry name" value="5'-NUCLEOTIDASE"/>
    <property type="match status" value="1"/>
</dbReference>
<feature type="domain" description="5'-Nucleotidase C-terminal" evidence="8">
    <location>
        <begin position="362"/>
        <end position="536"/>
    </location>
</feature>
<keyword evidence="5 6" id="KW-0547">Nucleotide-binding</keyword>
<evidence type="ECO:0000259" key="7">
    <source>
        <dbReference type="Pfam" id="PF00149"/>
    </source>
</evidence>
<evidence type="ECO:0000256" key="1">
    <source>
        <dbReference type="ARBA" id="ARBA00000815"/>
    </source>
</evidence>
<dbReference type="PANTHER" id="PTHR11575">
    <property type="entry name" value="5'-NUCLEOTIDASE-RELATED"/>
    <property type="match status" value="1"/>
</dbReference>
<evidence type="ECO:0000256" key="3">
    <source>
        <dbReference type="ARBA" id="ARBA00012643"/>
    </source>
</evidence>
<dbReference type="PRINTS" id="PR01607">
    <property type="entry name" value="APYRASEFAMLY"/>
</dbReference>
<sequence length="586" mass="64443">MPQMITAAAAMACLSRLLIFCFLIFQLTSANPIDVGSNASSPAIEFIILHNNDMHARFEQTSAKSEKCTEELAQANRCYGGFARVANVVRKHREESKQTGVPVLFMNAGDTSTGTPWFYLFKDDIATAFLNILQPDVASLGNHEFDAGIAGAIPFLNKVEFPIVAANLDLSTAPELKKAKNLSNSTILEVNGTKIGVVGYITPDTMKLTNCKQRLFTDEIEAINKESAALRNQGVNIIVALGHSGYDKDLEIASMCPDVDLVIGGHSNTFLFNGDQPDLESIDGPYPTVVKQANGKQVPVVQAYAYSKYMGKLYVKFDEDGNLLDFHGSPILLDAQIPQDEDVLQLLEVYRPKVRELEEDTVGHTKVFLEGSRKVCRHQECNLGNLITDAMVYARILEDFGGAYWTDAAIAFMQGGSIRSSIEKRSDGSILAIDVASVLPFKNDLYVSQITGRSLLAVLEHSASMYETESKGGFLQMSGIHTTYDYNNPVGSRVIATEVLCANCDVPTFEPLEEDRLYNVIVPSYLANGGDGYTFVEENGPKPQRMQLKDAAALRQYLKRHEFVYPVVEDRITIIKKATENGNGNV</sequence>
<feature type="domain" description="Calcineurin-like phosphoesterase" evidence="7">
    <location>
        <begin position="48"/>
        <end position="267"/>
    </location>
</feature>
<dbReference type="InterPro" id="IPR036907">
    <property type="entry name" value="5'-Nucleotdase_C_sf"/>
</dbReference>
<accession>A0ABM3V8Y2</accession>
<evidence type="ECO:0000313" key="9">
    <source>
        <dbReference type="Proteomes" id="UP001652621"/>
    </source>
</evidence>
<dbReference type="SUPFAM" id="SSF56300">
    <property type="entry name" value="Metallo-dependent phosphatases"/>
    <property type="match status" value="1"/>
</dbReference>
<dbReference type="PROSITE" id="PS00786">
    <property type="entry name" value="5_NUCLEOTIDASE_2"/>
    <property type="match status" value="1"/>
</dbReference>
<evidence type="ECO:0000256" key="6">
    <source>
        <dbReference type="RuleBase" id="RU362119"/>
    </source>
</evidence>
<dbReference type="Gene3D" id="3.90.780.10">
    <property type="entry name" value="5'-Nucleotidase, C-terminal domain"/>
    <property type="match status" value="1"/>
</dbReference>
<keyword evidence="4 6" id="KW-0732">Signal</keyword>
<protein>
    <recommendedName>
        <fullName evidence="3">5'-nucleotidase</fullName>
        <ecNumber evidence="3">3.1.3.5</ecNumber>
    </recommendedName>
</protein>
<keyword evidence="9" id="KW-1185">Reference proteome</keyword>
<dbReference type="Pfam" id="PF02872">
    <property type="entry name" value="5_nucleotid_C"/>
    <property type="match status" value="1"/>
</dbReference>
<dbReference type="Pfam" id="PF00149">
    <property type="entry name" value="Metallophos"/>
    <property type="match status" value="1"/>
</dbReference>
<dbReference type="InterPro" id="IPR004843">
    <property type="entry name" value="Calcineurin-like_PHP"/>
</dbReference>
<dbReference type="InterPro" id="IPR008334">
    <property type="entry name" value="5'-Nucleotdase_C"/>
</dbReference>
<proteinExistence type="inferred from homology"/>
<evidence type="ECO:0000259" key="8">
    <source>
        <dbReference type="Pfam" id="PF02872"/>
    </source>
</evidence>
<dbReference type="InterPro" id="IPR029052">
    <property type="entry name" value="Metallo-depent_PP-like"/>
</dbReference>
<name>A0ABM3V8Y2_MUSDO</name>
<dbReference type="GeneID" id="101900817"/>
<evidence type="ECO:0000313" key="10">
    <source>
        <dbReference type="RefSeq" id="XP_058982239.1"/>
    </source>
</evidence>
<dbReference type="EC" id="3.1.3.5" evidence="3"/>
<dbReference type="SUPFAM" id="SSF55816">
    <property type="entry name" value="5'-nucleotidase (syn. UDP-sugar hydrolase), C-terminal domain"/>
    <property type="match status" value="1"/>
</dbReference>
<keyword evidence="6" id="KW-0378">Hydrolase</keyword>
<reference evidence="10" key="1">
    <citation type="submission" date="2025-08" db="UniProtKB">
        <authorList>
            <consortium name="RefSeq"/>
        </authorList>
    </citation>
    <scope>IDENTIFICATION</scope>
    <source>
        <strain evidence="10">Aabys</strain>
        <tissue evidence="10">Whole body</tissue>
    </source>
</reference>
<evidence type="ECO:0000256" key="2">
    <source>
        <dbReference type="ARBA" id="ARBA00006654"/>
    </source>
</evidence>
<comment type="similarity">
    <text evidence="2 6">Belongs to the 5'-nucleotidase family.</text>
</comment>
<organism evidence="9 10">
    <name type="scientific">Musca domestica</name>
    <name type="common">House fly</name>
    <dbReference type="NCBI Taxonomy" id="7370"/>
    <lineage>
        <taxon>Eukaryota</taxon>
        <taxon>Metazoa</taxon>
        <taxon>Ecdysozoa</taxon>
        <taxon>Arthropoda</taxon>
        <taxon>Hexapoda</taxon>
        <taxon>Insecta</taxon>
        <taxon>Pterygota</taxon>
        <taxon>Neoptera</taxon>
        <taxon>Endopterygota</taxon>
        <taxon>Diptera</taxon>
        <taxon>Brachycera</taxon>
        <taxon>Muscomorpha</taxon>
        <taxon>Muscoidea</taxon>
        <taxon>Muscidae</taxon>
        <taxon>Musca</taxon>
    </lineage>
</organism>
<dbReference type="InterPro" id="IPR006146">
    <property type="entry name" value="5'-Nucleotdase_CS"/>
</dbReference>